<keyword evidence="2" id="KW-1185">Reference proteome</keyword>
<accession>A0AAE1CSG0</accession>
<proteinExistence type="predicted"/>
<comment type="caution">
    <text evidence="1">The sequence shown here is derived from an EMBL/GenBank/DDBJ whole genome shotgun (WGS) entry which is preliminary data.</text>
</comment>
<evidence type="ECO:0000313" key="2">
    <source>
        <dbReference type="Proteomes" id="UP001283361"/>
    </source>
</evidence>
<gene>
    <name evidence="1" type="ORF">RRG08_006984</name>
</gene>
<organism evidence="1 2">
    <name type="scientific">Elysia crispata</name>
    <name type="common">lettuce slug</name>
    <dbReference type="NCBI Taxonomy" id="231223"/>
    <lineage>
        <taxon>Eukaryota</taxon>
        <taxon>Metazoa</taxon>
        <taxon>Spiralia</taxon>
        <taxon>Lophotrochozoa</taxon>
        <taxon>Mollusca</taxon>
        <taxon>Gastropoda</taxon>
        <taxon>Heterobranchia</taxon>
        <taxon>Euthyneura</taxon>
        <taxon>Panpulmonata</taxon>
        <taxon>Sacoglossa</taxon>
        <taxon>Placobranchoidea</taxon>
        <taxon>Plakobranchidae</taxon>
        <taxon>Elysia</taxon>
    </lineage>
</organism>
<dbReference type="AlphaFoldDB" id="A0AAE1CSG0"/>
<sequence length="75" mass="8166">MSSASGVITYRTAVLSDYDGVMAIGGIYGGRDYLWSLYKQLVIDPDKYGIVAVDGDTVYLDPCMLQPTLVLKSLL</sequence>
<protein>
    <submittedName>
        <fullName evidence="1">Uncharacterized protein</fullName>
    </submittedName>
</protein>
<reference evidence="1" key="1">
    <citation type="journal article" date="2023" name="G3 (Bethesda)">
        <title>A reference genome for the long-term kleptoplast-retaining sea slug Elysia crispata morphotype clarki.</title>
        <authorList>
            <person name="Eastman K.E."/>
            <person name="Pendleton A.L."/>
            <person name="Shaikh M.A."/>
            <person name="Suttiyut T."/>
            <person name="Ogas R."/>
            <person name="Tomko P."/>
            <person name="Gavelis G."/>
            <person name="Widhalm J.R."/>
            <person name="Wisecaver J.H."/>
        </authorList>
    </citation>
    <scope>NUCLEOTIDE SEQUENCE</scope>
    <source>
        <strain evidence="1">ECLA1</strain>
    </source>
</reference>
<dbReference type="Proteomes" id="UP001283361">
    <property type="component" value="Unassembled WGS sequence"/>
</dbReference>
<evidence type="ECO:0000313" key="1">
    <source>
        <dbReference type="EMBL" id="KAK3732369.1"/>
    </source>
</evidence>
<dbReference type="EMBL" id="JAWDGP010006966">
    <property type="protein sequence ID" value="KAK3732369.1"/>
    <property type="molecule type" value="Genomic_DNA"/>
</dbReference>
<name>A0AAE1CSG0_9GAST</name>